<dbReference type="Pfam" id="PF00535">
    <property type="entry name" value="Glycos_transf_2"/>
    <property type="match status" value="2"/>
</dbReference>
<reference evidence="2 3" key="1">
    <citation type="submission" date="2017-02" db="EMBL/GenBank/DDBJ databases">
        <title>Whole genome shotgun sequence of Pantoea agglomerans strain AS1 isolated from a cycad, Zamia floridana in Central Florida, USA.</title>
        <authorList>
            <person name="Lata P."/>
            <person name="Govindarajan S."/>
            <person name="Qi F."/>
            <person name="Li J.-L."/>
            <person name="Maurya S.K."/>
            <person name="Sahoo M.K."/>
        </authorList>
    </citation>
    <scope>NUCLEOTIDE SEQUENCE [LARGE SCALE GENOMIC DNA]</scope>
    <source>
        <strain evidence="2 3">AS1</strain>
    </source>
</reference>
<dbReference type="InterPro" id="IPR050834">
    <property type="entry name" value="Glycosyltransf_2"/>
</dbReference>
<dbReference type="PANTHER" id="PTHR43685:SF2">
    <property type="entry name" value="GLYCOSYLTRANSFERASE 2-LIKE DOMAIN-CONTAINING PROTEIN"/>
    <property type="match status" value="1"/>
</dbReference>
<name>A0A1V9DNL2_9GAMM</name>
<dbReference type="Gene3D" id="3.90.550.10">
    <property type="entry name" value="Spore Coat Polysaccharide Biosynthesis Protein SpsA, Chain A"/>
    <property type="match status" value="2"/>
</dbReference>
<dbReference type="AlphaFoldDB" id="A0A1V9DNL2"/>
<dbReference type="CDD" id="cd00761">
    <property type="entry name" value="Glyco_tranf_GTA_type"/>
    <property type="match status" value="1"/>
</dbReference>
<evidence type="ECO:0000313" key="2">
    <source>
        <dbReference type="EMBL" id="OQP35437.1"/>
    </source>
</evidence>
<dbReference type="EMBL" id="MWUE01000007">
    <property type="protein sequence ID" value="OQP35437.1"/>
    <property type="molecule type" value="Genomic_DNA"/>
</dbReference>
<feature type="domain" description="Glycosyltransferase 2-like" evidence="1">
    <location>
        <begin position="8"/>
        <end position="121"/>
    </location>
</feature>
<organism evidence="2 3">
    <name type="scientific">Pantoea latae</name>
    <dbReference type="NCBI Taxonomy" id="1964541"/>
    <lineage>
        <taxon>Bacteria</taxon>
        <taxon>Pseudomonadati</taxon>
        <taxon>Pseudomonadota</taxon>
        <taxon>Gammaproteobacteria</taxon>
        <taxon>Enterobacterales</taxon>
        <taxon>Erwiniaceae</taxon>
        <taxon>Pantoea</taxon>
    </lineage>
</organism>
<dbReference type="Proteomes" id="UP000192769">
    <property type="component" value="Unassembled WGS sequence"/>
</dbReference>
<dbReference type="OrthoDB" id="9179784at2"/>
<protein>
    <recommendedName>
        <fullName evidence="1">Glycosyltransferase 2-like domain-containing protein</fullName>
    </recommendedName>
</protein>
<dbReference type="InterPro" id="IPR001173">
    <property type="entry name" value="Glyco_trans_2-like"/>
</dbReference>
<feature type="domain" description="Glycosyltransferase 2-like" evidence="1">
    <location>
        <begin position="575"/>
        <end position="685"/>
    </location>
</feature>
<gene>
    <name evidence="2" type="ORF">B2J69_05435</name>
</gene>
<dbReference type="Gene3D" id="3.40.50.2000">
    <property type="entry name" value="Glycogen Phosphorylase B"/>
    <property type="match status" value="1"/>
</dbReference>
<sequence>MATAQLVSIIIPAWKATWFETAVQSALQQDYPACEIIIGDDSQDDAIAAMVARLRPTARWPIAYHRNRPSLGESQNGAACLAKAQGDYIKFLHDDDVLEPTCVSRLVQAMAPHPTIVMATAQRLRIDAQGDPLPPNEGNTPLFQRDSVLHGGDIINFTAGRPLNFIGEPSVVLFRAAALRATLQQDALHMLAGQSMPFLADLALYIKVLRFGHLAFVSQPLARYRISRSQTLSTSRSKEERVLASWRNLPQAIKQRGWHDPTRSPDQIRVAPLAQPTAFSECDLIQAIRASLRQSQLTLWLDSRALCPARQALSQQFFTARAAARCTLFIDARGGDGLAWARTLASLPASTPGLSWQLIALTDGGVDALPATTERLSLAGAAGIHALNARCRTLDSDWLLFVAAGSRLLPSGLNALAGALTAAEGCQAIYADGLYAAEGAPSALLFRPDFSLDFFLSSPAQMARHWLFRREWVVAEGGFDPACPQAFELACQLRLIESAGAAAIGHLTEPLVEHGAPPTPWPEERALLLAHLRRRGFEHAQVEPAPHGLWRLHYRQAATPLVTIALLAYSAASAARGLSSLLATTRYAHYEVLIVAAECDDAGALAGLVQLAPARIRLVPFAGRWRRAAMANSAILNARGDYLLFLHADIQVAEPDWLEAMLNHALRPEVAIVGAKQLYPGDRVRHAGYLLGMRGAVAGEPFYGAHDASAGYMRRLHADQNYSAVSADFMLVSKATCLAVDGFDADLASHDDVDFCLRVAALGGLIVWTPYARGYRQPERAPSAVTAAQREAETDALFARWLPILSQDPAYNRNFSLASDFALPADLRQSAPPLAWRPLPLLMAVLHGECRTRDWRLVVPFNALRRAGRLDGKMGYGLPALPEVARDDPDVMLIELQQGEAFARWLRRLSHAGSAFRIAAVGAPAVADARSQAEIDARYARDLANARRHLACFDRLVVPDAQMADLFAHDHPNIAVLPTRLPARFWTAPPRHDRLAGKPRIGWQAALCHGRTLALIAELVSAFADEVEWVVYGDCPAALRSQVQRVYPATDTERVPQALALLDLDLALVLHDGHALTHALASAQLLEYGATAIPVICSDSLRIASLYRVTAVANRMECWREAIRGHLADLDASRKQGRRLQCDVRQHSLLDEAGLSAWLSVWATPG</sequence>
<proteinExistence type="predicted"/>
<keyword evidence="3" id="KW-1185">Reference proteome</keyword>
<accession>A0A1V9DNL2</accession>
<evidence type="ECO:0000313" key="3">
    <source>
        <dbReference type="Proteomes" id="UP000192769"/>
    </source>
</evidence>
<dbReference type="InterPro" id="IPR029044">
    <property type="entry name" value="Nucleotide-diphossugar_trans"/>
</dbReference>
<dbReference type="SUPFAM" id="SSF53448">
    <property type="entry name" value="Nucleotide-diphospho-sugar transferases"/>
    <property type="match status" value="3"/>
</dbReference>
<comment type="caution">
    <text evidence="2">The sequence shown here is derived from an EMBL/GenBank/DDBJ whole genome shotgun (WGS) entry which is preliminary data.</text>
</comment>
<evidence type="ECO:0000259" key="1">
    <source>
        <dbReference type="Pfam" id="PF00535"/>
    </source>
</evidence>
<dbReference type="RefSeq" id="WP_081137132.1">
    <property type="nucleotide sequence ID" value="NZ_MWUE01000007.1"/>
</dbReference>
<dbReference type="PANTHER" id="PTHR43685">
    <property type="entry name" value="GLYCOSYLTRANSFERASE"/>
    <property type="match status" value="1"/>
</dbReference>